<evidence type="ECO:0000313" key="7">
    <source>
        <dbReference type="Proteomes" id="UP001268036"/>
    </source>
</evidence>
<dbReference type="InterPro" id="IPR036390">
    <property type="entry name" value="WH_DNA-bd_sf"/>
</dbReference>
<keyword evidence="3 6" id="KW-0238">DNA-binding</keyword>
<keyword evidence="2" id="KW-0805">Transcription regulation</keyword>
<evidence type="ECO:0000259" key="5">
    <source>
        <dbReference type="PROSITE" id="PS50931"/>
    </source>
</evidence>
<reference evidence="6" key="1">
    <citation type="submission" date="2023-08" db="EMBL/GenBank/DDBJ databases">
        <title>Functional and genomic diversity of the sorghum phyllosphere microbiome.</title>
        <authorList>
            <person name="Shade A."/>
        </authorList>
    </citation>
    <scope>NUCLEOTIDE SEQUENCE</scope>
    <source>
        <strain evidence="6">SORGH_AS_0201</strain>
    </source>
</reference>
<dbReference type="PANTHER" id="PTHR30579">
    <property type="entry name" value="TRANSCRIPTIONAL REGULATOR"/>
    <property type="match status" value="1"/>
</dbReference>
<keyword evidence="4" id="KW-0804">Transcription</keyword>
<dbReference type="PRINTS" id="PR00039">
    <property type="entry name" value="HTHLYSR"/>
</dbReference>
<dbReference type="GO" id="GO:0003677">
    <property type="term" value="F:DNA binding"/>
    <property type="evidence" value="ECO:0007669"/>
    <property type="project" value="UniProtKB-KW"/>
</dbReference>
<evidence type="ECO:0000256" key="2">
    <source>
        <dbReference type="ARBA" id="ARBA00023015"/>
    </source>
</evidence>
<dbReference type="Proteomes" id="UP001268036">
    <property type="component" value="Unassembled WGS sequence"/>
</dbReference>
<proteinExistence type="inferred from homology"/>
<organism evidence="6 7">
    <name type="scientific">Pseudomonas oryzihabitans</name>
    <dbReference type="NCBI Taxonomy" id="47885"/>
    <lineage>
        <taxon>Bacteria</taxon>
        <taxon>Pseudomonadati</taxon>
        <taxon>Pseudomonadota</taxon>
        <taxon>Gammaproteobacteria</taxon>
        <taxon>Pseudomonadales</taxon>
        <taxon>Pseudomonadaceae</taxon>
        <taxon>Pseudomonas</taxon>
    </lineage>
</organism>
<evidence type="ECO:0000313" key="6">
    <source>
        <dbReference type="EMBL" id="MDR6234478.1"/>
    </source>
</evidence>
<evidence type="ECO:0000256" key="4">
    <source>
        <dbReference type="ARBA" id="ARBA00023163"/>
    </source>
</evidence>
<dbReference type="InterPro" id="IPR000847">
    <property type="entry name" value="LysR_HTH_N"/>
</dbReference>
<dbReference type="FunFam" id="1.10.10.10:FF:000001">
    <property type="entry name" value="LysR family transcriptional regulator"/>
    <property type="match status" value="1"/>
</dbReference>
<dbReference type="Pfam" id="PF00126">
    <property type="entry name" value="HTH_1"/>
    <property type="match status" value="1"/>
</dbReference>
<comment type="similarity">
    <text evidence="1">Belongs to the LysR transcriptional regulatory family.</text>
</comment>
<dbReference type="AlphaFoldDB" id="A0AAJ2EW67"/>
<dbReference type="SUPFAM" id="SSF53850">
    <property type="entry name" value="Periplasmic binding protein-like II"/>
    <property type="match status" value="1"/>
</dbReference>
<dbReference type="InterPro" id="IPR036388">
    <property type="entry name" value="WH-like_DNA-bd_sf"/>
</dbReference>
<dbReference type="SUPFAM" id="SSF46785">
    <property type="entry name" value="Winged helix' DNA-binding domain"/>
    <property type="match status" value="1"/>
</dbReference>
<dbReference type="Pfam" id="PF03466">
    <property type="entry name" value="LysR_substrate"/>
    <property type="match status" value="1"/>
</dbReference>
<feature type="domain" description="HTH lysR-type" evidence="5">
    <location>
        <begin position="4"/>
        <end position="61"/>
    </location>
</feature>
<protein>
    <submittedName>
        <fullName evidence="6">DNA-binding transcriptional LysR family regulator</fullName>
    </submittedName>
</protein>
<comment type="caution">
    <text evidence="6">The sequence shown here is derived from an EMBL/GenBank/DDBJ whole genome shotgun (WGS) entry which is preliminary data.</text>
</comment>
<evidence type="ECO:0000256" key="3">
    <source>
        <dbReference type="ARBA" id="ARBA00023125"/>
    </source>
</evidence>
<dbReference type="Gene3D" id="3.40.190.10">
    <property type="entry name" value="Periplasmic binding protein-like II"/>
    <property type="match status" value="2"/>
</dbReference>
<dbReference type="InterPro" id="IPR050176">
    <property type="entry name" value="LTTR"/>
</dbReference>
<dbReference type="PROSITE" id="PS50931">
    <property type="entry name" value="HTH_LYSR"/>
    <property type="match status" value="1"/>
</dbReference>
<name>A0AAJ2EW67_9PSED</name>
<gene>
    <name evidence="6" type="ORF">QE440_002219</name>
</gene>
<evidence type="ECO:0000256" key="1">
    <source>
        <dbReference type="ARBA" id="ARBA00009437"/>
    </source>
</evidence>
<dbReference type="InterPro" id="IPR005119">
    <property type="entry name" value="LysR_subst-bd"/>
</dbReference>
<dbReference type="PANTHER" id="PTHR30579:SF7">
    <property type="entry name" value="HTH-TYPE TRANSCRIPTIONAL REGULATOR LRHA-RELATED"/>
    <property type="match status" value="1"/>
</dbReference>
<dbReference type="RefSeq" id="WP_309758250.1">
    <property type="nucleotide sequence ID" value="NZ_JAVJAF010000001.1"/>
</dbReference>
<sequence>MKSLDVDAVQAFVTIAELRSFTRAAEVLGSTQGALSVKLKRLENRLGERLLERTPRQVRLSVGGERFLPRARDFLVAHEQALAALNDQPSRRFTLGIAIHLFGPEVPTLLARLKALDPCLILEVSVDDAPALLGAYDRGEFDAVIIRSDDDSRQGEVLGPEHFGWYAAADFAPRPGEPLRLASYLTRCAVRDPANRLLDAAGIPWTSVFVGGTSAVAAALAAGLAVAAFPRRLATAALVDVGPALGLPAIPSQAIELHSSLTDPRTRATLRAITAAFGEHRRQG</sequence>
<accession>A0AAJ2EW67</accession>
<dbReference type="EMBL" id="JAVJAF010000001">
    <property type="protein sequence ID" value="MDR6234478.1"/>
    <property type="molecule type" value="Genomic_DNA"/>
</dbReference>
<dbReference type="GO" id="GO:0003700">
    <property type="term" value="F:DNA-binding transcription factor activity"/>
    <property type="evidence" value="ECO:0007669"/>
    <property type="project" value="InterPro"/>
</dbReference>
<dbReference type="Gene3D" id="1.10.10.10">
    <property type="entry name" value="Winged helix-like DNA-binding domain superfamily/Winged helix DNA-binding domain"/>
    <property type="match status" value="1"/>
</dbReference>